<feature type="region of interest" description="Disordered" evidence="1">
    <location>
        <begin position="74"/>
        <end position="103"/>
    </location>
</feature>
<evidence type="ECO:0000313" key="3">
    <source>
        <dbReference type="EMBL" id="NBL64395.1"/>
    </source>
</evidence>
<reference evidence="4" key="1">
    <citation type="submission" date="2020-01" db="EMBL/GenBank/DDBJ databases">
        <title>Sphingomonas sp. strain CSW-10.</title>
        <authorList>
            <person name="Chen W.-M."/>
        </authorList>
    </citation>
    <scope>NUCLEOTIDE SEQUENCE [LARGE SCALE GENOMIC DNA]</scope>
    <source>
        <strain evidence="4">NST-5</strain>
    </source>
</reference>
<feature type="signal peptide" evidence="2">
    <location>
        <begin position="1"/>
        <end position="18"/>
    </location>
</feature>
<sequence length="143" mass="16851">MKKMMIAALLMIGMTSFAQEKTLGEKRARPEREHLPQRDKLSPEERNKKQLEKITSELNLTDAQQKEVAKLMAENKAKREAKKEDRQAKMKLMKAEREKEMEANDAKMKKILTADQYAKYQTLKAEKKAKMQDRLKDRKEKKK</sequence>
<gene>
    <name evidence="3" type="ORF">GV828_04160</name>
</gene>
<comment type="caution">
    <text evidence="3">The sequence shown here is derived from an EMBL/GenBank/DDBJ whole genome shotgun (WGS) entry which is preliminary data.</text>
</comment>
<dbReference type="Proteomes" id="UP000798602">
    <property type="component" value="Unassembled WGS sequence"/>
</dbReference>
<organism evidence="3 4">
    <name type="scientific">Flavobacterium ichthyis</name>
    <dbReference type="NCBI Taxonomy" id="2698827"/>
    <lineage>
        <taxon>Bacteria</taxon>
        <taxon>Pseudomonadati</taxon>
        <taxon>Bacteroidota</taxon>
        <taxon>Flavobacteriia</taxon>
        <taxon>Flavobacteriales</taxon>
        <taxon>Flavobacteriaceae</taxon>
        <taxon>Flavobacterium</taxon>
    </lineage>
</organism>
<keyword evidence="4" id="KW-1185">Reference proteome</keyword>
<evidence type="ECO:0000256" key="2">
    <source>
        <dbReference type="SAM" id="SignalP"/>
    </source>
</evidence>
<evidence type="ECO:0000256" key="1">
    <source>
        <dbReference type="SAM" id="MobiDB-lite"/>
    </source>
</evidence>
<name>A0ABW9ZBC4_9FLAO</name>
<keyword evidence="2" id="KW-0732">Signal</keyword>
<feature type="chain" id="PRO_5045578340" description="DUF4890 domain-containing protein" evidence="2">
    <location>
        <begin position="19"/>
        <end position="143"/>
    </location>
</feature>
<protein>
    <recommendedName>
        <fullName evidence="5">DUF4890 domain-containing protein</fullName>
    </recommendedName>
</protein>
<evidence type="ECO:0008006" key="5">
    <source>
        <dbReference type="Google" id="ProtNLM"/>
    </source>
</evidence>
<dbReference type="RefSeq" id="WP_166536223.1">
    <property type="nucleotide sequence ID" value="NZ_JAABLM010000004.1"/>
</dbReference>
<feature type="compositionally biased region" description="Basic and acidic residues" evidence="1">
    <location>
        <begin position="22"/>
        <end position="55"/>
    </location>
</feature>
<dbReference type="EMBL" id="JAABLM010000004">
    <property type="protein sequence ID" value="NBL64395.1"/>
    <property type="molecule type" value="Genomic_DNA"/>
</dbReference>
<accession>A0ABW9ZBC4</accession>
<feature type="region of interest" description="Disordered" evidence="1">
    <location>
        <begin position="21"/>
        <end position="59"/>
    </location>
</feature>
<evidence type="ECO:0000313" key="4">
    <source>
        <dbReference type="Proteomes" id="UP000798602"/>
    </source>
</evidence>
<proteinExistence type="predicted"/>